<organism evidence="1">
    <name type="scientific">uncultured Caudovirales phage</name>
    <dbReference type="NCBI Taxonomy" id="2100421"/>
    <lineage>
        <taxon>Viruses</taxon>
        <taxon>Duplodnaviria</taxon>
        <taxon>Heunggongvirae</taxon>
        <taxon>Uroviricota</taxon>
        <taxon>Caudoviricetes</taxon>
        <taxon>Peduoviridae</taxon>
        <taxon>Maltschvirus</taxon>
        <taxon>Maltschvirus maltsch</taxon>
    </lineage>
</organism>
<dbReference type="EMBL" id="LR797049">
    <property type="protein sequence ID" value="CAB4183622.1"/>
    <property type="molecule type" value="Genomic_DNA"/>
</dbReference>
<sequence length="81" mass="9323">MNIKDELIRYAKWYDKATMPEDAQTDEADLVQNVESYLQTEGKNIVLSDVIGEFYCWEKDCNLPKCETPCNVCKGSKIKPN</sequence>
<proteinExistence type="predicted"/>
<name>A0A6J5QIQ8_9CAUD</name>
<accession>A0A6J5QIQ8</accession>
<gene>
    <name evidence="1" type="ORF">UFOVP1106_26</name>
</gene>
<evidence type="ECO:0000313" key="1">
    <source>
        <dbReference type="EMBL" id="CAB4183622.1"/>
    </source>
</evidence>
<reference evidence="1" key="1">
    <citation type="submission" date="2020-05" db="EMBL/GenBank/DDBJ databases">
        <authorList>
            <person name="Chiriac C."/>
            <person name="Salcher M."/>
            <person name="Ghai R."/>
            <person name="Kavagutti S V."/>
        </authorList>
    </citation>
    <scope>NUCLEOTIDE SEQUENCE</scope>
</reference>
<protein>
    <submittedName>
        <fullName evidence="1">Uncharacterized protein</fullName>
    </submittedName>
</protein>